<evidence type="ECO:0000256" key="1">
    <source>
        <dbReference type="ARBA" id="ARBA00010641"/>
    </source>
</evidence>
<dbReference type="InterPro" id="IPR013324">
    <property type="entry name" value="RNA_pol_sigma_r3/r4-like"/>
</dbReference>
<dbReference type="GO" id="GO:0006352">
    <property type="term" value="P:DNA-templated transcription initiation"/>
    <property type="evidence" value="ECO:0007669"/>
    <property type="project" value="InterPro"/>
</dbReference>
<evidence type="ECO:0000259" key="6">
    <source>
        <dbReference type="Pfam" id="PF04542"/>
    </source>
</evidence>
<dbReference type="EMBL" id="CP019699">
    <property type="protein sequence ID" value="AQS57523.1"/>
    <property type="molecule type" value="Genomic_DNA"/>
</dbReference>
<evidence type="ECO:0008006" key="10">
    <source>
        <dbReference type="Google" id="ProtNLM"/>
    </source>
</evidence>
<keyword evidence="2" id="KW-0805">Transcription regulation</keyword>
<keyword evidence="5" id="KW-0804">Transcription</keyword>
<dbReference type="NCBIfam" id="TIGR02937">
    <property type="entry name" value="sigma70-ECF"/>
    <property type="match status" value="1"/>
</dbReference>
<gene>
    <name evidence="8" type="ORF">B0W44_11410</name>
</gene>
<dbReference type="Pfam" id="PF04545">
    <property type="entry name" value="Sigma70_r4"/>
    <property type="match status" value="1"/>
</dbReference>
<feature type="domain" description="RNA polymerase sigma-70 region 2" evidence="6">
    <location>
        <begin position="16"/>
        <end position="83"/>
    </location>
</feature>
<evidence type="ECO:0000259" key="7">
    <source>
        <dbReference type="Pfam" id="PF04545"/>
    </source>
</evidence>
<evidence type="ECO:0000313" key="9">
    <source>
        <dbReference type="Proteomes" id="UP000188603"/>
    </source>
</evidence>
<dbReference type="InterPro" id="IPR007627">
    <property type="entry name" value="RNA_pol_sigma70_r2"/>
</dbReference>
<dbReference type="InterPro" id="IPR036388">
    <property type="entry name" value="WH-like_DNA-bd_sf"/>
</dbReference>
<organism evidence="8 9">
    <name type="scientific">Novibacillus thermophilus</name>
    <dbReference type="NCBI Taxonomy" id="1471761"/>
    <lineage>
        <taxon>Bacteria</taxon>
        <taxon>Bacillati</taxon>
        <taxon>Bacillota</taxon>
        <taxon>Bacilli</taxon>
        <taxon>Bacillales</taxon>
        <taxon>Thermoactinomycetaceae</taxon>
        <taxon>Novibacillus</taxon>
    </lineage>
</organism>
<keyword evidence="4" id="KW-0238">DNA-binding</keyword>
<dbReference type="GO" id="GO:0003677">
    <property type="term" value="F:DNA binding"/>
    <property type="evidence" value="ECO:0007669"/>
    <property type="project" value="UniProtKB-KW"/>
</dbReference>
<evidence type="ECO:0000256" key="2">
    <source>
        <dbReference type="ARBA" id="ARBA00023015"/>
    </source>
</evidence>
<dbReference type="PANTHER" id="PTHR43133">
    <property type="entry name" value="RNA POLYMERASE ECF-TYPE SIGMA FACTO"/>
    <property type="match status" value="1"/>
</dbReference>
<dbReference type="InterPro" id="IPR007630">
    <property type="entry name" value="RNA_pol_sigma70_r4"/>
</dbReference>
<dbReference type="Gene3D" id="1.10.10.10">
    <property type="entry name" value="Winged helix-like DNA-binding domain superfamily/Winged helix DNA-binding domain"/>
    <property type="match status" value="1"/>
</dbReference>
<comment type="similarity">
    <text evidence="1">Belongs to the sigma-70 factor family. ECF subfamily.</text>
</comment>
<keyword evidence="3" id="KW-0731">Sigma factor</keyword>
<accession>A0A1U9KC03</accession>
<dbReference type="STRING" id="1471761.B0W44_11410"/>
<evidence type="ECO:0000256" key="4">
    <source>
        <dbReference type="ARBA" id="ARBA00023125"/>
    </source>
</evidence>
<dbReference type="InterPro" id="IPR013325">
    <property type="entry name" value="RNA_pol_sigma_r2"/>
</dbReference>
<dbReference type="Gene3D" id="1.10.1740.10">
    <property type="match status" value="1"/>
</dbReference>
<dbReference type="GO" id="GO:0016987">
    <property type="term" value="F:sigma factor activity"/>
    <property type="evidence" value="ECO:0007669"/>
    <property type="project" value="UniProtKB-KW"/>
</dbReference>
<dbReference type="InterPro" id="IPR039425">
    <property type="entry name" value="RNA_pol_sigma-70-like"/>
</dbReference>
<dbReference type="AlphaFoldDB" id="A0A1U9KC03"/>
<evidence type="ECO:0000256" key="3">
    <source>
        <dbReference type="ARBA" id="ARBA00023082"/>
    </source>
</evidence>
<dbReference type="Proteomes" id="UP000188603">
    <property type="component" value="Chromosome"/>
</dbReference>
<dbReference type="PANTHER" id="PTHR43133:SF62">
    <property type="entry name" value="RNA POLYMERASE SIGMA FACTOR SIGZ"/>
    <property type="match status" value="1"/>
</dbReference>
<evidence type="ECO:0000256" key="5">
    <source>
        <dbReference type="ARBA" id="ARBA00023163"/>
    </source>
</evidence>
<dbReference type="Pfam" id="PF04542">
    <property type="entry name" value="Sigma70_r2"/>
    <property type="match status" value="1"/>
</dbReference>
<dbReference type="SUPFAM" id="SSF88659">
    <property type="entry name" value="Sigma3 and sigma4 domains of RNA polymerase sigma factors"/>
    <property type="match status" value="1"/>
</dbReference>
<sequence>MFRQIQRGSQQAFSSFYDQYISFVFRIAFNTVQDRQEAEDICHDVFLEVFLHPERYNPERGSVEAWLAVKTRSRCLDRLRKRKAVCVDNWERVAGEQIISPSAEVLVLERAEREAIHNAMQDIPEPQRNVLYDAYFKERTHRELSERIQLPLGTIKSRIRYGLHNLKKRLTLLGWVHPERGEPK</sequence>
<reference evidence="8 9" key="1">
    <citation type="journal article" date="2015" name="Int. J. Syst. Evol. Microbiol.">
        <title>Novibacillus thermophilus gen. nov., sp. nov., a Gram-staining-negative and moderately thermophilic member of the family Thermoactinomycetaceae.</title>
        <authorList>
            <person name="Yang G."/>
            <person name="Chen J."/>
            <person name="Zhou S."/>
        </authorList>
    </citation>
    <scope>NUCLEOTIDE SEQUENCE [LARGE SCALE GENOMIC DNA]</scope>
    <source>
        <strain evidence="8 9">SG-1</strain>
    </source>
</reference>
<proteinExistence type="inferred from homology"/>
<dbReference type="InterPro" id="IPR014284">
    <property type="entry name" value="RNA_pol_sigma-70_dom"/>
</dbReference>
<dbReference type="KEGG" id="ntr:B0W44_11410"/>
<protein>
    <recommendedName>
        <fullName evidence="10">RNA polymerase subunit sigma-24</fullName>
    </recommendedName>
</protein>
<evidence type="ECO:0000313" key="8">
    <source>
        <dbReference type="EMBL" id="AQS57523.1"/>
    </source>
</evidence>
<keyword evidence="9" id="KW-1185">Reference proteome</keyword>
<dbReference type="SUPFAM" id="SSF88946">
    <property type="entry name" value="Sigma2 domain of RNA polymerase sigma factors"/>
    <property type="match status" value="1"/>
</dbReference>
<name>A0A1U9KC03_9BACL</name>
<feature type="domain" description="RNA polymerase sigma-70 region 4" evidence="7">
    <location>
        <begin position="119"/>
        <end position="168"/>
    </location>
</feature>